<keyword evidence="4" id="KW-0808">Transferase</keyword>
<sequence length="217" mass="23361">MWRLINCFRSQEQEQIRPRPVIVDARIAQYQAPVVTPSPRAGSVSSCDEDQDFERGTLLPKRHTPEPGRTGASTSAAATATAAASDADAMTQELPRHRRTDSNGSRGKGQVEAVRARVLPAGALAAAAAAAAAAGKGGKFGGISQQEFAAMAELLGPDADEDDFCPTCLEAYTDNNPKIFTRCGHAFHMQCIYAWLERKSTCPLCERPMDLQDDILL</sequence>
<feature type="domain" description="RING-type" evidence="11">
    <location>
        <begin position="165"/>
        <end position="206"/>
    </location>
</feature>
<dbReference type="EMBL" id="CP126210">
    <property type="protein sequence ID" value="WIA12218.1"/>
    <property type="molecule type" value="Genomic_DNA"/>
</dbReference>
<dbReference type="InterPro" id="IPR001841">
    <property type="entry name" value="Znf_RING"/>
</dbReference>
<evidence type="ECO:0000256" key="6">
    <source>
        <dbReference type="ARBA" id="ARBA00022771"/>
    </source>
</evidence>
<feature type="compositionally biased region" description="Low complexity" evidence="10">
    <location>
        <begin position="72"/>
        <end position="89"/>
    </location>
</feature>
<accession>A0ABY8TUZ1</accession>
<evidence type="ECO:0000256" key="8">
    <source>
        <dbReference type="ARBA" id="ARBA00022833"/>
    </source>
</evidence>
<proteinExistence type="predicted"/>
<keyword evidence="7" id="KW-0833">Ubl conjugation pathway</keyword>
<evidence type="ECO:0000313" key="13">
    <source>
        <dbReference type="Proteomes" id="UP001244341"/>
    </source>
</evidence>
<feature type="region of interest" description="Disordered" evidence="10">
    <location>
        <begin position="34"/>
        <end position="110"/>
    </location>
</feature>
<keyword evidence="13" id="KW-1185">Reference proteome</keyword>
<organism evidence="12 13">
    <name type="scientific">Tetradesmus obliquus</name>
    <name type="common">Green alga</name>
    <name type="synonym">Acutodesmus obliquus</name>
    <dbReference type="NCBI Taxonomy" id="3088"/>
    <lineage>
        <taxon>Eukaryota</taxon>
        <taxon>Viridiplantae</taxon>
        <taxon>Chlorophyta</taxon>
        <taxon>core chlorophytes</taxon>
        <taxon>Chlorophyceae</taxon>
        <taxon>CS clade</taxon>
        <taxon>Sphaeropleales</taxon>
        <taxon>Scenedesmaceae</taxon>
        <taxon>Tetradesmus</taxon>
    </lineage>
</organism>
<evidence type="ECO:0000256" key="5">
    <source>
        <dbReference type="ARBA" id="ARBA00022723"/>
    </source>
</evidence>
<evidence type="ECO:0000256" key="1">
    <source>
        <dbReference type="ARBA" id="ARBA00000900"/>
    </source>
</evidence>
<evidence type="ECO:0000256" key="2">
    <source>
        <dbReference type="ARBA" id="ARBA00004906"/>
    </source>
</evidence>
<evidence type="ECO:0000259" key="11">
    <source>
        <dbReference type="PROSITE" id="PS50089"/>
    </source>
</evidence>
<keyword evidence="6 9" id="KW-0863">Zinc-finger</keyword>
<dbReference type="Proteomes" id="UP001244341">
    <property type="component" value="Chromosome 3b"/>
</dbReference>
<dbReference type="EC" id="2.3.2.27" evidence="3"/>
<dbReference type="PANTHER" id="PTHR46463">
    <property type="entry name" value="ZINC FINGER, RING/FYVE/PHD-TYPE"/>
    <property type="match status" value="1"/>
</dbReference>
<dbReference type="PROSITE" id="PS50089">
    <property type="entry name" value="ZF_RING_2"/>
    <property type="match status" value="1"/>
</dbReference>
<dbReference type="InterPro" id="IPR013083">
    <property type="entry name" value="Znf_RING/FYVE/PHD"/>
</dbReference>
<evidence type="ECO:0000256" key="3">
    <source>
        <dbReference type="ARBA" id="ARBA00012483"/>
    </source>
</evidence>
<protein>
    <recommendedName>
        <fullName evidence="3">RING-type E3 ubiquitin transferase</fullName>
        <ecNumber evidence="3">2.3.2.27</ecNumber>
    </recommendedName>
</protein>
<dbReference type="SUPFAM" id="SSF57850">
    <property type="entry name" value="RING/U-box"/>
    <property type="match status" value="1"/>
</dbReference>
<name>A0ABY8TUZ1_TETOB</name>
<evidence type="ECO:0000256" key="7">
    <source>
        <dbReference type="ARBA" id="ARBA00022786"/>
    </source>
</evidence>
<comment type="catalytic activity">
    <reaction evidence="1">
        <text>S-ubiquitinyl-[E2 ubiquitin-conjugating enzyme]-L-cysteine + [acceptor protein]-L-lysine = [E2 ubiquitin-conjugating enzyme]-L-cysteine + N(6)-ubiquitinyl-[acceptor protein]-L-lysine.</text>
        <dbReference type="EC" id="2.3.2.27"/>
    </reaction>
</comment>
<reference evidence="12 13" key="1">
    <citation type="submission" date="2023-05" db="EMBL/GenBank/DDBJ databases">
        <title>A 100% complete, gapless, phased diploid assembly of the Scenedesmus obliquus UTEX 3031 genome.</title>
        <authorList>
            <person name="Biondi T.C."/>
            <person name="Hanschen E.R."/>
            <person name="Kwon T."/>
            <person name="Eng W."/>
            <person name="Kruse C.P.S."/>
            <person name="Koehler S.I."/>
            <person name="Kunde Y."/>
            <person name="Gleasner C.D."/>
            <person name="You Mak K.T."/>
            <person name="Polle J."/>
            <person name="Hovde B.T."/>
            <person name="Starkenburg S.R."/>
        </authorList>
    </citation>
    <scope>NUCLEOTIDE SEQUENCE [LARGE SCALE GENOMIC DNA]</scope>
    <source>
        <strain evidence="12 13">DOE0152z</strain>
    </source>
</reference>
<dbReference type="Gene3D" id="3.30.40.10">
    <property type="entry name" value="Zinc/RING finger domain, C3HC4 (zinc finger)"/>
    <property type="match status" value="1"/>
</dbReference>
<gene>
    <name evidence="12" type="ORF">OEZ85_012286</name>
</gene>
<keyword evidence="5" id="KW-0479">Metal-binding</keyword>
<evidence type="ECO:0000313" key="12">
    <source>
        <dbReference type="EMBL" id="WIA12218.1"/>
    </source>
</evidence>
<evidence type="ECO:0000256" key="9">
    <source>
        <dbReference type="PROSITE-ProRule" id="PRU00175"/>
    </source>
</evidence>
<comment type="pathway">
    <text evidence="2">Protein modification; protein ubiquitination.</text>
</comment>
<keyword evidence="8" id="KW-0862">Zinc</keyword>
<dbReference type="InterPro" id="IPR024766">
    <property type="entry name" value="Znf_RING_H2"/>
</dbReference>
<dbReference type="PANTHER" id="PTHR46463:SF10">
    <property type="entry name" value="OS01G0926200 PROTEIN"/>
    <property type="match status" value="1"/>
</dbReference>
<evidence type="ECO:0000256" key="4">
    <source>
        <dbReference type="ARBA" id="ARBA00022679"/>
    </source>
</evidence>
<dbReference type="Pfam" id="PF12678">
    <property type="entry name" value="zf-rbx1"/>
    <property type="match status" value="1"/>
</dbReference>
<evidence type="ECO:0000256" key="10">
    <source>
        <dbReference type="SAM" id="MobiDB-lite"/>
    </source>
</evidence>
<dbReference type="SMART" id="SM00184">
    <property type="entry name" value="RING"/>
    <property type="match status" value="1"/>
</dbReference>